<name>A0A5C5YKL8_9BACT</name>
<accession>A0A5C5YKL8</accession>
<dbReference type="SUPFAM" id="SSF141072">
    <property type="entry name" value="CalX-like"/>
    <property type="match status" value="3"/>
</dbReference>
<sequence>MNYKQSRQIARRRIGRRLLVESLEGRRLLAAGPYAPAAGQPDSTAISNDDPAFVGWATAVADYTPDSDVDDVWTDASEATGPAEGNYDSIVSLGRGGSLTLTFDTPIRDGLGADFAVFENSINDTFLELGFVEVSSDGVNYFRFDSDSQTPSAVSSFGAVDPTNIHNLAGKYRRGYGTPFDLAELRGEAGLDVTSIQYVRLVDIVGDGLTNDASGDPIYDPTPTFQSAGLDVDGVGVIHAAETADAIVDLETLGSGLGGSSFDNGANAGGEFSEEEILLNNNYSSQYQSWAGWSISQTTDTTTAGYTNQYSNITGGGVDDSDTYAVGFFDPSPNGALPAPALTLDPVSGSRFDSLYVTNTTYAVLSMREGDGFAKKFGGVSGDDPDFLRLTITGLDATGSAVGDVSVMLADYRPTDNSEDFILDAWTRVDVSSLADARSLQFTMESSDNSPFGMNTPAYFAVDNVALQRPLVPLDLSSPTTVEDSSVVGRVSRPTLDTSAPVTVAIESTGSDEVTLPASVTIPAGEDYAEFQIAPANDAIPTPDREVQITASADLMLPSTRSLVIQDDEVLSITFTPSTINATEGDGPSGATLTLTRNDADISTPLAVTLSHDATELLTIPTTVTFAATQREVTIPINVLDDEIAGDGQTIAVRAEAEGRAPAELTIELADDDLPALRMAPTTVSVSEEEPATTRTVQIYRNTADLSNAVTVALALPDGAPLTIPAEVTIPENMDSVSFDIGVVDDSLVNELPVYRIAASRAGFLSASLDVQVTDNDGPPPGLTVSAPETGLSESDAVFVSDFESLGSGLLTGEFDNSAGASGAFGDGVLEFENTFDNSFGFDVWSGFAISRGTDSQTPGFGNQYSSLAGGGADGSSTYAIAYAGSPAVVSRENTTANFSTIDVTNTTYTGLSMRDGDDFAKKFGGESGDDPDFLLLTIDGLDENGESIGEVQVYLADYRFENNDLDYILEDWTTIDVGGIGHAETLSMQLTSSDNGDFGMNTPAYLAVDNVLMEPETSSLPTITVARTGGDTSSPVEVSLTDDRNEMRLPPQVTIPAGATEVSVPVQWLDDAIAQGDRIWQVDASADGFTSASESIVLRDDDEPALSITPSAEQLNESAGQQTIGFEDVGGSLDDESFNNGADGRGGFASGSLEFSTAYDPTFGSWSGWSASNVTDVATAGFGNQFSAFAGIGDEVPGGGANESATYAVAGGYGSSPLTIALPDGFEGASFGSIDITNTTYTALSMLQGDAFAKQFGGESGDDPDYFLLTIDGVNDVGETVDSIDFYLADYRFDDNSLDYVVADWTTVDLTSLTGATSLQFSMSSSDVGDFGMNTPAFFAIDELVIDRDADASPSLVVARNSADLSEAVTVTLDADPTTSLSAPPSVVIPAGADRVRVPLSLVDDAVYHGDETATFTASAEDFASSATSIDVLEDELPRIVLGGAEANIPLAEGGDSQSFTVKLPSAPTGPVTISITGGDGALDVAPAELTFGPENWDQPQTVTVAGRLDLLAEADQVIRLGVSDGSTDYARADAWIQLADYQPEHLTLEVDGDAVQLIDDDRGYVFGQYTDDDPIAFALSDLAQRLTLEPLGRSDATVSLGGGDDTLQLHSAAFDEINGGVGYDGAVIAPTDLEDGASIDVADWLTQRLIGFEDIVLGSAAVGSDTSAIPFTLDADQMQAVFDGDSPRVSTAADQNWDLIGEWQIGEPTIEGGVFTGRMVSGDAEVWVATDHPYQNFVDYADVNADGIVTSVDALTIINRINADPEFILPPPTSPDDFDGFYYDVSGDNFVTSLDALQVINWLNSQDTAGVSDDDPPQASPQTSRASGEDVNMAELARRDGDDSDTDVESEPEMVITVEETALPAATTWTSPASIAPQRATNRDSKTIDPAAVDAVIGDLELLSASTDLAVSERLA</sequence>
<dbReference type="Proteomes" id="UP000318053">
    <property type="component" value="Unassembled WGS sequence"/>
</dbReference>
<organism evidence="2 3">
    <name type="scientific">Allorhodopirellula solitaria</name>
    <dbReference type="NCBI Taxonomy" id="2527987"/>
    <lineage>
        <taxon>Bacteria</taxon>
        <taxon>Pseudomonadati</taxon>
        <taxon>Planctomycetota</taxon>
        <taxon>Planctomycetia</taxon>
        <taxon>Pirellulales</taxon>
        <taxon>Pirellulaceae</taxon>
        <taxon>Allorhodopirellula</taxon>
    </lineage>
</organism>
<proteinExistence type="predicted"/>
<dbReference type="Pfam" id="PF14717">
    <property type="entry name" value="DUF4465"/>
    <property type="match status" value="3"/>
</dbReference>
<feature type="region of interest" description="Disordered" evidence="1">
    <location>
        <begin position="1810"/>
        <end position="1889"/>
    </location>
</feature>
<dbReference type="Gene3D" id="2.60.120.1350">
    <property type="entry name" value="Protein of unknown function DUF4465"/>
    <property type="match status" value="3"/>
</dbReference>
<comment type="caution">
    <text evidence="2">The sequence shown here is derived from an EMBL/GenBank/DDBJ whole genome shotgun (WGS) entry which is preliminary data.</text>
</comment>
<dbReference type="InterPro" id="IPR002105">
    <property type="entry name" value="Dockerin_1_rpt"/>
</dbReference>
<dbReference type="InterPro" id="IPR038081">
    <property type="entry name" value="CalX-like_sf"/>
</dbReference>
<evidence type="ECO:0000313" key="2">
    <source>
        <dbReference type="EMBL" id="TWT75416.1"/>
    </source>
</evidence>
<dbReference type="Gene3D" id="1.10.1330.10">
    <property type="entry name" value="Dockerin domain"/>
    <property type="match status" value="1"/>
</dbReference>
<evidence type="ECO:0000313" key="3">
    <source>
        <dbReference type="Proteomes" id="UP000318053"/>
    </source>
</evidence>
<dbReference type="SUPFAM" id="SSF63446">
    <property type="entry name" value="Type I dockerin domain"/>
    <property type="match status" value="1"/>
</dbReference>
<keyword evidence="3" id="KW-1185">Reference proteome</keyword>
<dbReference type="InterPro" id="IPR036439">
    <property type="entry name" value="Dockerin_dom_sf"/>
</dbReference>
<dbReference type="OrthoDB" id="8562952at2"/>
<dbReference type="GO" id="GO:0004553">
    <property type="term" value="F:hydrolase activity, hydrolyzing O-glycosyl compounds"/>
    <property type="evidence" value="ECO:0007669"/>
    <property type="project" value="InterPro"/>
</dbReference>
<dbReference type="EMBL" id="SJPK01000001">
    <property type="protein sequence ID" value="TWT75416.1"/>
    <property type="molecule type" value="Genomic_DNA"/>
</dbReference>
<dbReference type="RefSeq" id="WP_146389835.1">
    <property type="nucleotide sequence ID" value="NZ_SJPK01000001.1"/>
</dbReference>
<dbReference type="GO" id="GO:0000272">
    <property type="term" value="P:polysaccharide catabolic process"/>
    <property type="evidence" value="ECO:0007669"/>
    <property type="project" value="InterPro"/>
</dbReference>
<dbReference type="Pfam" id="PF00404">
    <property type="entry name" value="Dockerin_1"/>
    <property type="match status" value="1"/>
</dbReference>
<evidence type="ECO:0000256" key="1">
    <source>
        <dbReference type="SAM" id="MobiDB-lite"/>
    </source>
</evidence>
<dbReference type="Gene3D" id="2.60.40.2030">
    <property type="match status" value="1"/>
</dbReference>
<protein>
    <submittedName>
        <fullName evidence="2">Calx-beta domain protein</fullName>
    </submittedName>
</protein>
<gene>
    <name evidence="2" type="ORF">CA85_07070</name>
</gene>
<feature type="compositionally biased region" description="Acidic residues" evidence="1">
    <location>
        <begin position="1844"/>
        <end position="1854"/>
    </location>
</feature>
<reference evidence="2 3" key="1">
    <citation type="submission" date="2019-02" db="EMBL/GenBank/DDBJ databases">
        <title>Deep-cultivation of Planctomycetes and their phenomic and genomic characterization uncovers novel biology.</title>
        <authorList>
            <person name="Wiegand S."/>
            <person name="Jogler M."/>
            <person name="Boedeker C."/>
            <person name="Pinto D."/>
            <person name="Vollmers J."/>
            <person name="Rivas-Marin E."/>
            <person name="Kohn T."/>
            <person name="Peeters S.H."/>
            <person name="Heuer A."/>
            <person name="Rast P."/>
            <person name="Oberbeckmann S."/>
            <person name="Bunk B."/>
            <person name="Jeske O."/>
            <person name="Meyerdierks A."/>
            <person name="Storesund J.E."/>
            <person name="Kallscheuer N."/>
            <person name="Luecker S."/>
            <person name="Lage O.M."/>
            <person name="Pohl T."/>
            <person name="Merkel B.J."/>
            <person name="Hornburger P."/>
            <person name="Mueller R.-W."/>
            <person name="Bruemmer F."/>
            <person name="Labrenz M."/>
            <person name="Spormann A.M."/>
            <person name="Op Den Camp H."/>
            <person name="Overmann J."/>
            <person name="Amann R."/>
            <person name="Jetten M.S.M."/>
            <person name="Mascher T."/>
            <person name="Medema M.H."/>
            <person name="Devos D.P."/>
            <person name="Kaster A.-K."/>
            <person name="Ovreas L."/>
            <person name="Rohde M."/>
            <person name="Galperin M.Y."/>
            <person name="Jogler C."/>
        </authorList>
    </citation>
    <scope>NUCLEOTIDE SEQUENCE [LARGE SCALE GENOMIC DNA]</scope>
    <source>
        <strain evidence="2 3">CA85</strain>
    </source>
</reference>
<dbReference type="InterPro" id="IPR027828">
    <property type="entry name" value="DUF4465"/>
</dbReference>